<dbReference type="Pfam" id="PF00100">
    <property type="entry name" value="Zona_pellucida"/>
    <property type="match status" value="1"/>
</dbReference>
<dbReference type="HOGENOM" id="CLU_291215_0_0_1"/>
<evidence type="ECO:0000313" key="9">
    <source>
        <dbReference type="EMBL" id="EKC35518.1"/>
    </source>
</evidence>
<dbReference type="EMBL" id="JH817639">
    <property type="protein sequence ID" value="EKC35518.1"/>
    <property type="molecule type" value="Genomic_DNA"/>
</dbReference>
<dbReference type="GO" id="GO:0016712">
    <property type="term" value="F:oxidoreductase activity, acting on paired donors, with incorporation or reduction of molecular oxygen, reduced flavin or flavoprotein as one donor, and incorporation of one atom of oxygen"/>
    <property type="evidence" value="ECO:0007669"/>
    <property type="project" value="TreeGrafter"/>
</dbReference>
<dbReference type="InParanoid" id="K1QNP2"/>
<dbReference type="SMART" id="SM00241">
    <property type="entry name" value="ZP"/>
    <property type="match status" value="1"/>
</dbReference>
<evidence type="ECO:0000256" key="5">
    <source>
        <dbReference type="ARBA" id="ARBA00023004"/>
    </source>
</evidence>
<comment type="similarity">
    <text evidence="2">Belongs to the cytochrome P450 family.</text>
</comment>
<dbReference type="GO" id="GO:0005737">
    <property type="term" value="C:cytoplasm"/>
    <property type="evidence" value="ECO:0007669"/>
    <property type="project" value="TreeGrafter"/>
</dbReference>
<accession>K1QNP2</accession>
<reference evidence="9" key="1">
    <citation type="journal article" date="2012" name="Nature">
        <title>The oyster genome reveals stress adaptation and complexity of shell formation.</title>
        <authorList>
            <person name="Zhang G."/>
            <person name="Fang X."/>
            <person name="Guo X."/>
            <person name="Li L."/>
            <person name="Luo R."/>
            <person name="Xu F."/>
            <person name="Yang P."/>
            <person name="Zhang L."/>
            <person name="Wang X."/>
            <person name="Qi H."/>
            <person name="Xiong Z."/>
            <person name="Que H."/>
            <person name="Xie Y."/>
            <person name="Holland P.W."/>
            <person name="Paps J."/>
            <person name="Zhu Y."/>
            <person name="Wu F."/>
            <person name="Chen Y."/>
            <person name="Wang J."/>
            <person name="Peng C."/>
            <person name="Meng J."/>
            <person name="Yang L."/>
            <person name="Liu J."/>
            <person name="Wen B."/>
            <person name="Zhang N."/>
            <person name="Huang Z."/>
            <person name="Zhu Q."/>
            <person name="Feng Y."/>
            <person name="Mount A."/>
            <person name="Hedgecock D."/>
            <person name="Xu Z."/>
            <person name="Liu Y."/>
            <person name="Domazet-Loso T."/>
            <person name="Du Y."/>
            <person name="Sun X."/>
            <person name="Zhang S."/>
            <person name="Liu B."/>
            <person name="Cheng P."/>
            <person name="Jiang X."/>
            <person name="Li J."/>
            <person name="Fan D."/>
            <person name="Wang W."/>
            <person name="Fu W."/>
            <person name="Wang T."/>
            <person name="Wang B."/>
            <person name="Zhang J."/>
            <person name="Peng Z."/>
            <person name="Li Y."/>
            <person name="Li N."/>
            <person name="Wang J."/>
            <person name="Chen M."/>
            <person name="He Y."/>
            <person name="Tan F."/>
            <person name="Song X."/>
            <person name="Zheng Q."/>
            <person name="Huang R."/>
            <person name="Yang H."/>
            <person name="Du X."/>
            <person name="Chen L."/>
            <person name="Yang M."/>
            <person name="Gaffney P.M."/>
            <person name="Wang S."/>
            <person name="Luo L."/>
            <person name="She Z."/>
            <person name="Ming Y."/>
            <person name="Huang W."/>
            <person name="Zhang S."/>
            <person name="Huang B."/>
            <person name="Zhang Y."/>
            <person name="Qu T."/>
            <person name="Ni P."/>
            <person name="Miao G."/>
            <person name="Wang J."/>
            <person name="Wang Q."/>
            <person name="Steinberg C.E."/>
            <person name="Wang H."/>
            <person name="Li N."/>
            <person name="Qian L."/>
            <person name="Zhang G."/>
            <person name="Li Y."/>
            <person name="Yang H."/>
            <person name="Liu X."/>
            <person name="Wang J."/>
            <person name="Yin Y."/>
            <person name="Wang J."/>
        </authorList>
    </citation>
    <scope>NUCLEOTIDE SEQUENCE [LARGE SCALE GENOMIC DNA]</scope>
    <source>
        <strain evidence="9">05x7-T-G4-1.051#20</strain>
    </source>
</reference>
<dbReference type="PANTHER" id="PTHR24300">
    <property type="entry name" value="CYTOCHROME P450 508A4-RELATED"/>
    <property type="match status" value="1"/>
</dbReference>
<keyword evidence="5" id="KW-0408">Iron</keyword>
<dbReference type="InterPro" id="IPR042235">
    <property type="entry name" value="ZP-C_dom"/>
</dbReference>
<dbReference type="InterPro" id="IPR036396">
    <property type="entry name" value="Cyt_P450_sf"/>
</dbReference>
<evidence type="ECO:0000256" key="4">
    <source>
        <dbReference type="ARBA" id="ARBA00023002"/>
    </source>
</evidence>
<dbReference type="PROSITE" id="PS51034">
    <property type="entry name" value="ZP_2"/>
    <property type="match status" value="1"/>
</dbReference>
<keyword evidence="4" id="KW-0560">Oxidoreductase</keyword>
<dbReference type="GO" id="GO:0020037">
    <property type="term" value="F:heme binding"/>
    <property type="evidence" value="ECO:0007669"/>
    <property type="project" value="InterPro"/>
</dbReference>
<dbReference type="Pfam" id="PF00067">
    <property type="entry name" value="p450"/>
    <property type="match status" value="1"/>
</dbReference>
<organism evidence="9">
    <name type="scientific">Magallana gigas</name>
    <name type="common">Pacific oyster</name>
    <name type="synonym">Crassostrea gigas</name>
    <dbReference type="NCBI Taxonomy" id="29159"/>
    <lineage>
        <taxon>Eukaryota</taxon>
        <taxon>Metazoa</taxon>
        <taxon>Spiralia</taxon>
        <taxon>Lophotrochozoa</taxon>
        <taxon>Mollusca</taxon>
        <taxon>Bivalvia</taxon>
        <taxon>Autobranchia</taxon>
        <taxon>Pteriomorphia</taxon>
        <taxon>Ostreida</taxon>
        <taxon>Ostreoidea</taxon>
        <taxon>Ostreidae</taxon>
        <taxon>Magallana</taxon>
    </lineage>
</organism>
<proteinExistence type="inferred from homology"/>
<dbReference type="InterPro" id="IPR058899">
    <property type="entry name" value="TGFBR3/Endoglin-like_N"/>
</dbReference>
<keyword evidence="7" id="KW-1015">Disulfide bond</keyword>
<dbReference type="AlphaFoldDB" id="K1QNP2"/>
<name>K1QNP2_MAGGI</name>
<dbReference type="Gene3D" id="1.10.630.10">
    <property type="entry name" value="Cytochrome P450"/>
    <property type="match status" value="1"/>
</dbReference>
<dbReference type="InterPro" id="IPR050182">
    <property type="entry name" value="Cytochrome_P450_fam2"/>
</dbReference>
<dbReference type="PANTHER" id="PTHR24300:SF403">
    <property type="entry name" value="CYTOCHROME P450 306A1"/>
    <property type="match status" value="1"/>
</dbReference>
<dbReference type="GO" id="GO:0008395">
    <property type="term" value="F:steroid hydroxylase activity"/>
    <property type="evidence" value="ECO:0007669"/>
    <property type="project" value="TreeGrafter"/>
</dbReference>
<keyword evidence="6" id="KW-0503">Monooxygenase</keyword>
<evidence type="ECO:0000256" key="1">
    <source>
        <dbReference type="ARBA" id="ARBA00001971"/>
    </source>
</evidence>
<evidence type="ECO:0000256" key="6">
    <source>
        <dbReference type="ARBA" id="ARBA00023033"/>
    </source>
</evidence>
<dbReference type="PRINTS" id="PR00463">
    <property type="entry name" value="EP450I"/>
</dbReference>
<dbReference type="PRINTS" id="PR00385">
    <property type="entry name" value="P450"/>
</dbReference>
<evidence type="ECO:0000256" key="2">
    <source>
        <dbReference type="ARBA" id="ARBA00010617"/>
    </source>
</evidence>
<dbReference type="Gene3D" id="2.60.40.4100">
    <property type="entry name" value="Zona pellucida, ZP-C domain"/>
    <property type="match status" value="1"/>
</dbReference>
<sequence length="1049" mass="118668">MIFGCLVVLVVVLYFWWKKTTRDASLPPGPTTVPFLGNLLSVNPETMLDKFQEYRKKYGDVFSLVTGSKTIVVVSGYDTLREIFIKHGDVSSARPDIFITREVGKFKGIANASGALWKEHRTFTLNALREFGFGKRSFESKIIEELEAFVQEIHSKKGQSFNVHNLLNVCISNIMCSINFGKRYDHGDLDFCRLLDSVNQNLTNENVMLVATVLPFVRYIPGDPCRIKNLLANIEIAESHFRQLVKEHEQTFDENDLRDFIDVFLKRMKSEQNNPNTTFDEDQLVKIINELFVAGTETTATALRWFCLFMIRYPKVQEKMRKEVYDVIGTSRFPRLEDKPSLPYCEAVIHETLRVGAIGPFSIPHGLSRDLHYNGFIIPKDALLIQNLYSSFFDEKIFPDPNAFKPERFLDEKGSLQNTEKVLIPSYSTIRLVTGSENKRVRKSMMPQDTQTLMSWVKNEYEIITSYTELKRGNQMTLNVGLDKHAASDCVIQENSSQKLNVMAKFEQPQLSSGCIVPQTDISRVAYIIEVEQANSYVDMMRIRMDPVNVRRDEILATDQGLIRWVEDYLGPVAMYTKINLANKIKLVLPDTGSNSPKANPTHIDPFSVRAYTKNVIKRVLHTECGEKGQIIIHMKKSVMKIFNLSWKQITLLDKGCLGEVYKKELIIATAPEMCKTVINHKGTQTHYSNAIVIHKEEVDTDLYDQPSGMGINEVDEGEEDLGEEGSGVSSMDGTYIDDEDLNQSPDRIEIPIHCTVPRKREEETVSTTTSKPRNISHWDPSSDIHYSMVLYRSSHYTDPLHTFPLALPANSRVYVKASIEADQSLRVVIQNCWIFHSDDAPIHWLIRDGCIKDANVRHQYGVLRSVTQYERFSFLLSNATPFSYLICQLSTCQNWPKESNKGIPMCVEESKLCDNDSPIAMLKEITLGPLYATDSKSEPEDTENYNANSTIIKVPKVHIVNQQPVSETSKDEDSQKTSGQTVIVEGLDSGTVIGIAFAAFIIGVLLVAALWFIHTHTAPIKHAVQSRAVLDGSGESTPMSTAPLQINS</sequence>
<keyword evidence="3" id="KW-0479">Metal-binding</keyword>
<comment type="cofactor">
    <cofactor evidence="1">
        <name>heme</name>
        <dbReference type="ChEBI" id="CHEBI:30413"/>
    </cofactor>
</comment>
<dbReference type="InterPro" id="IPR055355">
    <property type="entry name" value="ZP-C"/>
</dbReference>
<dbReference type="GO" id="GO:0006805">
    <property type="term" value="P:xenobiotic metabolic process"/>
    <property type="evidence" value="ECO:0007669"/>
    <property type="project" value="TreeGrafter"/>
</dbReference>
<protein>
    <submittedName>
        <fullName evidence="9">Cytochrome P450 2B4</fullName>
    </submittedName>
</protein>
<dbReference type="InterPro" id="IPR001507">
    <property type="entry name" value="ZP_dom"/>
</dbReference>
<keyword evidence="8" id="KW-0325">Glycoprotein</keyword>
<dbReference type="FunFam" id="1.10.630.10:FF:000036">
    <property type="entry name" value="CYtochrome P450 family"/>
    <property type="match status" value="1"/>
</dbReference>
<evidence type="ECO:0000256" key="3">
    <source>
        <dbReference type="ARBA" id="ARBA00022723"/>
    </source>
</evidence>
<dbReference type="GO" id="GO:0006082">
    <property type="term" value="P:organic acid metabolic process"/>
    <property type="evidence" value="ECO:0007669"/>
    <property type="project" value="TreeGrafter"/>
</dbReference>
<gene>
    <name evidence="9" type="ORF">CGI_10020284</name>
</gene>
<dbReference type="GO" id="GO:0005506">
    <property type="term" value="F:iron ion binding"/>
    <property type="evidence" value="ECO:0007669"/>
    <property type="project" value="InterPro"/>
</dbReference>
<dbReference type="Pfam" id="PF26060">
    <property type="entry name" value="TGFBR3_N"/>
    <property type="match status" value="1"/>
</dbReference>
<dbReference type="SUPFAM" id="SSF48264">
    <property type="entry name" value="Cytochrome P450"/>
    <property type="match status" value="1"/>
</dbReference>
<evidence type="ECO:0000256" key="7">
    <source>
        <dbReference type="ARBA" id="ARBA00023157"/>
    </source>
</evidence>
<evidence type="ECO:0000256" key="8">
    <source>
        <dbReference type="ARBA" id="ARBA00023180"/>
    </source>
</evidence>
<dbReference type="InterPro" id="IPR002401">
    <property type="entry name" value="Cyt_P450_E_grp-I"/>
</dbReference>
<dbReference type="InterPro" id="IPR001128">
    <property type="entry name" value="Cyt_P450"/>
</dbReference>